<dbReference type="AlphaFoldDB" id="A0ABD1WSV2"/>
<gene>
    <name evidence="1" type="ORF">Fot_06398</name>
</gene>
<protein>
    <submittedName>
        <fullName evidence="1">Uncharacterized protein</fullName>
    </submittedName>
</protein>
<proteinExistence type="predicted"/>
<dbReference type="Proteomes" id="UP001604277">
    <property type="component" value="Unassembled WGS sequence"/>
</dbReference>
<evidence type="ECO:0000313" key="1">
    <source>
        <dbReference type="EMBL" id="KAL2552779.1"/>
    </source>
</evidence>
<reference evidence="2" key="1">
    <citation type="submission" date="2024-07" db="EMBL/GenBank/DDBJ databases">
        <title>Two chromosome-level genome assemblies of Korean endemic species Abeliophyllum distichum and Forsythia ovata (Oleaceae).</title>
        <authorList>
            <person name="Jang H."/>
        </authorList>
    </citation>
    <scope>NUCLEOTIDE SEQUENCE [LARGE SCALE GENOMIC DNA]</scope>
</reference>
<dbReference type="EMBL" id="JBFOLJ010000002">
    <property type="protein sequence ID" value="KAL2552779.1"/>
    <property type="molecule type" value="Genomic_DNA"/>
</dbReference>
<evidence type="ECO:0000313" key="2">
    <source>
        <dbReference type="Proteomes" id="UP001604277"/>
    </source>
</evidence>
<comment type="caution">
    <text evidence="1">The sequence shown here is derived from an EMBL/GenBank/DDBJ whole genome shotgun (WGS) entry which is preliminary data.</text>
</comment>
<organism evidence="1 2">
    <name type="scientific">Forsythia ovata</name>
    <dbReference type="NCBI Taxonomy" id="205694"/>
    <lineage>
        <taxon>Eukaryota</taxon>
        <taxon>Viridiplantae</taxon>
        <taxon>Streptophyta</taxon>
        <taxon>Embryophyta</taxon>
        <taxon>Tracheophyta</taxon>
        <taxon>Spermatophyta</taxon>
        <taxon>Magnoliopsida</taxon>
        <taxon>eudicotyledons</taxon>
        <taxon>Gunneridae</taxon>
        <taxon>Pentapetalae</taxon>
        <taxon>asterids</taxon>
        <taxon>lamiids</taxon>
        <taxon>Lamiales</taxon>
        <taxon>Oleaceae</taxon>
        <taxon>Forsythieae</taxon>
        <taxon>Forsythia</taxon>
    </lineage>
</organism>
<accession>A0ABD1WSV2</accession>
<sequence>MSIRHLMIITNEDVKEDFFNLKDAVDEHAVKIGILDLTTSYLYAMSYKKVAETLSIHTFDDIDIFLWRKKLFKTTLEVKVVEPLEIVREGIYMNGLIHTSPRQRTIVDDDDTQHYQLHCPLPFGISSHVPSHTIQFASSISCVVVDKVREIRIDDDGFENTPLCYVKTFDVRTSLMQVHHKRSMSPKAPTRTGKMVTISTSAALLYN</sequence>
<keyword evidence="2" id="KW-1185">Reference proteome</keyword>
<name>A0ABD1WSV2_9LAMI</name>